<comment type="cofactor">
    <cofactor evidence="1">
        <name>L-ascorbate</name>
        <dbReference type="ChEBI" id="CHEBI:38290"/>
    </cofactor>
</comment>
<evidence type="ECO:0000313" key="6">
    <source>
        <dbReference type="Proteomes" id="UP000198683"/>
    </source>
</evidence>
<feature type="domain" description="Prolyl 4-hydroxylase alpha subunit" evidence="4">
    <location>
        <begin position="37"/>
        <end position="224"/>
    </location>
</feature>
<evidence type="ECO:0000256" key="2">
    <source>
        <dbReference type="ARBA" id="ARBA00022964"/>
    </source>
</evidence>
<evidence type="ECO:0000256" key="1">
    <source>
        <dbReference type="ARBA" id="ARBA00001961"/>
    </source>
</evidence>
<dbReference type="Gene3D" id="2.60.120.620">
    <property type="entry name" value="q2cbj1_9rhob like domain"/>
    <property type="match status" value="1"/>
</dbReference>
<evidence type="ECO:0000259" key="4">
    <source>
        <dbReference type="SMART" id="SM00702"/>
    </source>
</evidence>
<dbReference type="Proteomes" id="UP000198683">
    <property type="component" value="Unassembled WGS sequence"/>
</dbReference>
<dbReference type="AlphaFoldDB" id="A0A1G9MYI3"/>
<keyword evidence="6" id="KW-1185">Reference proteome</keyword>
<dbReference type="GO" id="GO:0016705">
    <property type="term" value="F:oxidoreductase activity, acting on paired donors, with incorporation or reduction of molecular oxygen"/>
    <property type="evidence" value="ECO:0007669"/>
    <property type="project" value="InterPro"/>
</dbReference>
<dbReference type="PANTHER" id="PTHR12117">
    <property type="entry name" value="HISTONE ACETYLTRANSFERASE COMPLEX"/>
    <property type="match status" value="1"/>
</dbReference>
<dbReference type="GO" id="GO:0005506">
    <property type="term" value="F:iron ion binding"/>
    <property type="evidence" value="ECO:0007669"/>
    <property type="project" value="InterPro"/>
</dbReference>
<dbReference type="GO" id="GO:0051213">
    <property type="term" value="F:dioxygenase activity"/>
    <property type="evidence" value="ECO:0007669"/>
    <property type="project" value="UniProtKB-KW"/>
</dbReference>
<proteinExistence type="predicted"/>
<dbReference type="InterPro" id="IPR051842">
    <property type="entry name" value="uS12_prolyl_hydroxylase"/>
</dbReference>
<dbReference type="InterPro" id="IPR006620">
    <property type="entry name" value="Pro_4_hyd_alph"/>
</dbReference>
<dbReference type="SMART" id="SM00702">
    <property type="entry name" value="P4Hc"/>
    <property type="match status" value="1"/>
</dbReference>
<gene>
    <name evidence="5" type="ORF">SAMN05421874_12940</name>
</gene>
<keyword evidence="2" id="KW-0223">Dioxygenase</keyword>
<reference evidence="5 6" key="1">
    <citation type="submission" date="2016-10" db="EMBL/GenBank/DDBJ databases">
        <authorList>
            <person name="de Groot N.N."/>
        </authorList>
    </citation>
    <scope>NUCLEOTIDE SEQUENCE [LARGE SCALE GENOMIC DNA]</scope>
    <source>
        <strain evidence="5 6">CGMCC 4.5681</strain>
    </source>
</reference>
<keyword evidence="3" id="KW-0560">Oxidoreductase</keyword>
<dbReference type="PANTHER" id="PTHR12117:SF0">
    <property type="entry name" value="PROLYL 3-HYDROXYLASE OGFOD1"/>
    <property type="match status" value="1"/>
</dbReference>
<sequence length="274" mass="31321">MADERVPMHDVTFAFQRAELMAHADRLREEFAKAEPFPHVVIDDFLPPAALEPVLEEFPEPSGATWQEFDSAREIKLALSDTELMGPATRNLLHEFNSQVFVDFLESLTGIAGLIPDPHFDGGGLHQSRSGGYLKVHADFNKTRRLNLDRRLNGILYLNKNWSPEWGGDLELWDRDMVTCVKRVPPVFNRFLIFATTDDANHGLPDPITCPPDRARRSMALYYYTNGRPEEEFTGEHSTLFRQRPGEDFQGTFRQTLKRWVPPALADLVSRRGK</sequence>
<evidence type="ECO:0000313" key="5">
    <source>
        <dbReference type="EMBL" id="SDL79288.1"/>
    </source>
</evidence>
<name>A0A1G9MYI3_9ACTN</name>
<organism evidence="5 6">
    <name type="scientific">Nonomuraea maritima</name>
    <dbReference type="NCBI Taxonomy" id="683260"/>
    <lineage>
        <taxon>Bacteria</taxon>
        <taxon>Bacillati</taxon>
        <taxon>Actinomycetota</taxon>
        <taxon>Actinomycetes</taxon>
        <taxon>Streptosporangiales</taxon>
        <taxon>Streptosporangiaceae</taxon>
        <taxon>Nonomuraea</taxon>
    </lineage>
</organism>
<protein>
    <submittedName>
        <fullName evidence="5">Proline 4-hydroxylase (Includes Rps23 Pro-64 3,4-dihydroxylase Tpa1), contains SM-20 domain</fullName>
    </submittedName>
</protein>
<dbReference type="GO" id="GO:0031418">
    <property type="term" value="F:L-ascorbic acid binding"/>
    <property type="evidence" value="ECO:0007669"/>
    <property type="project" value="InterPro"/>
</dbReference>
<dbReference type="Pfam" id="PF13640">
    <property type="entry name" value="2OG-FeII_Oxy_3"/>
    <property type="match status" value="1"/>
</dbReference>
<dbReference type="STRING" id="683260.SAMN05421874_12940"/>
<evidence type="ECO:0000256" key="3">
    <source>
        <dbReference type="ARBA" id="ARBA00023002"/>
    </source>
</evidence>
<dbReference type="EMBL" id="FNFB01000029">
    <property type="protein sequence ID" value="SDL79288.1"/>
    <property type="molecule type" value="Genomic_DNA"/>
</dbReference>
<dbReference type="InterPro" id="IPR044862">
    <property type="entry name" value="Pro_4_hyd_alph_FE2OG_OXY"/>
</dbReference>
<accession>A0A1G9MYI3</accession>